<comment type="caution">
    <text evidence="2">The sequence shown here is derived from an EMBL/GenBank/DDBJ whole genome shotgun (WGS) entry which is preliminary data.</text>
</comment>
<proteinExistence type="predicted"/>
<evidence type="ECO:0000259" key="1">
    <source>
        <dbReference type="Pfam" id="PF18812"/>
    </source>
</evidence>
<evidence type="ECO:0000313" key="3">
    <source>
        <dbReference type="Proteomes" id="UP000077407"/>
    </source>
</evidence>
<dbReference type="EMBL" id="LITT01000013">
    <property type="protein sequence ID" value="OAA90037.1"/>
    <property type="molecule type" value="Genomic_DNA"/>
</dbReference>
<name>A0A168R4J4_9CLOT</name>
<evidence type="ECO:0000313" key="2">
    <source>
        <dbReference type="EMBL" id="OAA90037.1"/>
    </source>
</evidence>
<dbReference type="RefSeq" id="WP_082848439.1">
    <property type="nucleotide sequence ID" value="NZ_LITT01000013.1"/>
</dbReference>
<protein>
    <recommendedName>
        <fullName evidence="1">Phage-Barnase-EndoU-ColicinE5/D-RelE like nuclease 3 domain-containing protein</fullName>
    </recommendedName>
</protein>
<dbReference type="OrthoDB" id="1683148at2"/>
<dbReference type="InterPro" id="IPR041301">
    <property type="entry name" value="PBECR3"/>
</dbReference>
<dbReference type="AlphaFoldDB" id="A0A168R4J4"/>
<reference evidence="2 3" key="1">
    <citation type="journal article" date="2015" name="Biotechnol. Bioeng.">
        <title>Genome sequence and phenotypic characterization of Caulobacter segnis.</title>
        <authorList>
            <person name="Patel S."/>
            <person name="Fletcher B."/>
            <person name="Scott D.C."/>
            <person name="Ely B."/>
        </authorList>
    </citation>
    <scope>NUCLEOTIDE SEQUENCE [LARGE SCALE GENOMIC DNA]</scope>
    <source>
        <strain evidence="2 3">ERI-2</strain>
    </source>
</reference>
<dbReference type="Proteomes" id="UP000077407">
    <property type="component" value="Unassembled WGS sequence"/>
</dbReference>
<organism evidence="2 3">
    <name type="scientific">Clostridium ljungdahlii</name>
    <dbReference type="NCBI Taxonomy" id="1538"/>
    <lineage>
        <taxon>Bacteria</taxon>
        <taxon>Bacillati</taxon>
        <taxon>Bacillota</taxon>
        <taxon>Clostridia</taxon>
        <taxon>Eubacteriales</taxon>
        <taxon>Clostridiaceae</taxon>
        <taxon>Clostridium</taxon>
    </lineage>
</organism>
<dbReference type="Pfam" id="PF18812">
    <property type="entry name" value="PBECR3"/>
    <property type="match status" value="1"/>
</dbReference>
<accession>A0A168R4J4</accession>
<sequence>MEGTNDKLIQVGRFYQKLNDIIGSNLPLQKIYRSKGLPAHLIKEKHFNCLKHIDDISNIIKNPDYVGINPNEKGDTVELIKVLDKNILVGIKLDVDENYLYVSTMYDVQESKLRRRLHSGRVKKFIIDKNE</sequence>
<dbReference type="PATRIC" id="fig|1538.10.peg.2070"/>
<gene>
    <name evidence="2" type="ORF">WY13_01627</name>
</gene>
<feature type="domain" description="Phage-Barnase-EndoU-ColicinE5/D-RelE like nuclease 3" evidence="1">
    <location>
        <begin position="10"/>
        <end position="113"/>
    </location>
</feature>